<evidence type="ECO:0000313" key="3">
    <source>
        <dbReference type="EMBL" id="KAG5190569.1"/>
    </source>
</evidence>
<dbReference type="Gene3D" id="2.60.120.10">
    <property type="entry name" value="Jelly Rolls"/>
    <property type="match status" value="2"/>
</dbReference>
<dbReference type="PANTHER" id="PTHR12461">
    <property type="entry name" value="HYPOXIA-INDUCIBLE FACTOR 1 ALPHA INHIBITOR-RELATED"/>
    <property type="match status" value="1"/>
</dbReference>
<dbReference type="InterPro" id="IPR014710">
    <property type="entry name" value="RmlC-like_jellyroll"/>
</dbReference>
<dbReference type="EMBL" id="JAFCMP010000032">
    <property type="protein sequence ID" value="KAG5190569.1"/>
    <property type="molecule type" value="Genomic_DNA"/>
</dbReference>
<name>A0A836CM99_9STRA</name>
<evidence type="ECO:0000256" key="1">
    <source>
        <dbReference type="SAM" id="MobiDB-lite"/>
    </source>
</evidence>
<protein>
    <submittedName>
        <fullName evidence="3">Cupin-like domain-containing protein</fullName>
    </submittedName>
</protein>
<dbReference type="OrthoDB" id="196376at2759"/>
<proteinExistence type="predicted"/>
<dbReference type="Pfam" id="PF13621">
    <property type="entry name" value="Cupin_8"/>
    <property type="match status" value="1"/>
</dbReference>
<evidence type="ECO:0000313" key="4">
    <source>
        <dbReference type="Proteomes" id="UP000664859"/>
    </source>
</evidence>
<dbReference type="PROSITE" id="PS51184">
    <property type="entry name" value="JMJC"/>
    <property type="match status" value="1"/>
</dbReference>
<dbReference type="InterPro" id="IPR003347">
    <property type="entry name" value="JmjC_dom"/>
</dbReference>
<dbReference type="SUPFAM" id="SSF51197">
    <property type="entry name" value="Clavaminate synthase-like"/>
    <property type="match status" value="1"/>
</dbReference>
<accession>A0A836CM99</accession>
<feature type="domain" description="JmjC" evidence="2">
    <location>
        <begin position="195"/>
        <end position="368"/>
    </location>
</feature>
<feature type="compositionally biased region" description="Low complexity" evidence="1">
    <location>
        <begin position="385"/>
        <end position="401"/>
    </location>
</feature>
<organism evidence="3 4">
    <name type="scientific">Tribonema minus</name>
    <dbReference type="NCBI Taxonomy" id="303371"/>
    <lineage>
        <taxon>Eukaryota</taxon>
        <taxon>Sar</taxon>
        <taxon>Stramenopiles</taxon>
        <taxon>Ochrophyta</taxon>
        <taxon>PX clade</taxon>
        <taxon>Xanthophyceae</taxon>
        <taxon>Tribonematales</taxon>
        <taxon>Tribonemataceae</taxon>
        <taxon>Tribonema</taxon>
    </lineage>
</organism>
<comment type="caution">
    <text evidence="3">The sequence shown here is derived from an EMBL/GenBank/DDBJ whole genome shotgun (WGS) entry which is preliminary data.</text>
</comment>
<feature type="region of interest" description="Disordered" evidence="1">
    <location>
        <begin position="385"/>
        <end position="417"/>
    </location>
</feature>
<reference evidence="3" key="1">
    <citation type="submission" date="2021-02" db="EMBL/GenBank/DDBJ databases">
        <title>First Annotated Genome of the Yellow-green Alga Tribonema minus.</title>
        <authorList>
            <person name="Mahan K.M."/>
        </authorList>
    </citation>
    <scope>NUCLEOTIDE SEQUENCE</scope>
    <source>
        <strain evidence="3">UTEX B ZZ1240</strain>
    </source>
</reference>
<dbReference type="SMART" id="SM00558">
    <property type="entry name" value="JmjC"/>
    <property type="match status" value="1"/>
</dbReference>
<dbReference type="Proteomes" id="UP000664859">
    <property type="component" value="Unassembled WGS sequence"/>
</dbReference>
<gene>
    <name evidence="3" type="ORF">JKP88DRAFT_205393</name>
</gene>
<dbReference type="InterPro" id="IPR041667">
    <property type="entry name" value="Cupin_8"/>
</dbReference>
<evidence type="ECO:0000259" key="2">
    <source>
        <dbReference type="PROSITE" id="PS51184"/>
    </source>
</evidence>
<dbReference type="AlphaFoldDB" id="A0A836CM99"/>
<dbReference type="PANTHER" id="PTHR12461:SF99">
    <property type="entry name" value="BIFUNCTIONAL PEPTIDASE AND (3S)-LYSYL HYDROXYLASE JMJD7"/>
    <property type="match status" value="1"/>
</dbReference>
<sequence length="417" mass="46471">MQSLLAELQDNCSSLWAPRHVQRIDPPTAEEFYRQYVATNTPVIIRGLLGKWADAAHWSDAALMEKAGELTVTVDVTPGGHGDCCAEADGEELCRVPYLSVNDRQRCCSVERLPAAVHDRGLGLGLGLESQSGLGLHPTVVRVLSCDTRNFNFTIGAKTIAPEAHVYKPPRTLHPKKHNCSRAFSFDGVPYLSHQNSSLTREFAPLAQRVPSCLPLARDTFRNEPEAVNLWVGDGRAVSACHKDHFENLYCVLRGEKRFTLLPPTDILFLYQRQCRAARYAHTPRSWKVQLEDERVPWISADPAEPNFNRFPLLRYASPVQCAVGPGETLYLPAMWYHRVAQKGVTVAVNYWHDMAFDHKFVYHNFLVGLAPHLPALLSQQQQQQQPLLQGGHAEAATAAASREECTESAAESEAES</sequence>
<keyword evidence="4" id="KW-1185">Reference proteome</keyword>